<dbReference type="SUPFAM" id="SSF101908">
    <property type="entry name" value="Putative isomerase YbhE"/>
    <property type="match status" value="1"/>
</dbReference>
<dbReference type="PANTHER" id="PTHR34512">
    <property type="entry name" value="CELL SURFACE PROTEIN"/>
    <property type="match status" value="1"/>
</dbReference>
<dbReference type="InterPro" id="IPR013211">
    <property type="entry name" value="LVIVD"/>
</dbReference>
<dbReference type="Proteomes" id="UP000324159">
    <property type="component" value="Unassembled WGS sequence"/>
</dbReference>
<organism evidence="1 2">
    <name type="scientific">Geothermobacter ehrlichii</name>
    <dbReference type="NCBI Taxonomy" id="213224"/>
    <lineage>
        <taxon>Bacteria</taxon>
        <taxon>Pseudomonadati</taxon>
        <taxon>Thermodesulfobacteriota</taxon>
        <taxon>Desulfuromonadia</taxon>
        <taxon>Desulfuromonadales</taxon>
        <taxon>Geothermobacteraceae</taxon>
        <taxon>Geothermobacter</taxon>
    </lineage>
</organism>
<dbReference type="SUPFAM" id="SSF50998">
    <property type="entry name" value="Quinoprotein alcohol dehydrogenase-like"/>
    <property type="match status" value="1"/>
</dbReference>
<dbReference type="InterPro" id="IPR011047">
    <property type="entry name" value="Quinoprotein_ADH-like_sf"/>
</dbReference>
<proteinExistence type="predicted"/>
<dbReference type="Pfam" id="PF08309">
    <property type="entry name" value="LVIVD"/>
    <property type="match status" value="2"/>
</dbReference>
<dbReference type="RefSeq" id="WP_148895736.1">
    <property type="nucleotide sequence ID" value="NZ_VNIB01000005.1"/>
</dbReference>
<dbReference type="PANTHER" id="PTHR34512:SF30">
    <property type="entry name" value="OUTER MEMBRANE PROTEIN ASSEMBLY FACTOR BAMB"/>
    <property type="match status" value="1"/>
</dbReference>
<dbReference type="Gene3D" id="2.130.10.10">
    <property type="entry name" value="YVTN repeat-like/Quinoprotein amine dehydrogenase"/>
    <property type="match status" value="2"/>
</dbReference>
<protein>
    <submittedName>
        <fullName evidence="1">Uncharacterized protein</fullName>
    </submittedName>
</protein>
<dbReference type="OrthoDB" id="48956at2"/>
<reference evidence="1 2" key="1">
    <citation type="submission" date="2019-07" db="EMBL/GenBank/DDBJ databases">
        <title>Genomic Encyclopedia of Type Strains, Phase IV (KMG-IV): sequencing the most valuable type-strain genomes for metagenomic binning, comparative biology and taxonomic classification.</title>
        <authorList>
            <person name="Goeker M."/>
        </authorList>
    </citation>
    <scope>NUCLEOTIDE SEQUENCE [LARGE SCALE GENOMIC DNA]</scope>
    <source>
        <strain evidence="1 2">SS015</strain>
    </source>
</reference>
<comment type="caution">
    <text evidence="1">The sequence shown here is derived from an EMBL/GenBank/DDBJ whole genome shotgun (WGS) entry which is preliminary data.</text>
</comment>
<sequence>MRSGLVLLMFTVVAGIFALFSRVGDGHELLSLDLLDVRSAETTGDGRLLLQVRGTGLGGDTQFSLVRAFGNPRLVRGRLQLFHTVEGMAARNDHLFLAGNRDGLVVCDISRPDRPEVVGSLRLPGRVWRVHLWGDLVLALTIKHGLHLVDVADPLQPRLVRTLSLPGYLYDITANEHFAYVAAFREGVHVLRLDGDTGVQLVGTVPSRDRARGLALSRDLLVVADSSRGLSVFRGAESGMLQLTGKVELPDVVQQLLFLGEGRLVARGHKHLFVVDLQAGQDPRVHIYRNQVNSGGGLVVLDKTLFWGGQKGLFSARIDVEGRLIDPGMVVLSHGVRSMFPAAGRLYVADQGKGLEVFDPQVSMRLTDQGIFRPGSRSRDMVVHNGRIYLTGYDFDLQIVEPDDRGRFRSLGKMVERWQVFAAAARERHVYLGTGDRALVILEADGELSVKRRLTLPGKPIAMAVAGDYLLVAASEAGLLCFDLSDPDAPVMKGALPVLYSAVSLALDGTRVFLADMNGGVHLVRIGQGGELTEQRRVEVYRGAYDLAFAGGRLYVVNGRGKVRVFAVDRRGELHSRGELQLPGLAEEVEGDATQLLVRGRTNRLYRYHLYGQGDERLPVDPLLLAKDAVSVRLQQQKLIVVRSGGRIAIYSSAAVDRPKLTAELEDPDLGSEALLVGDNVLVYDQKHYVAFWPLARRNLSGLVLGGRGKTIDAEGDLVVIGSLDSLRVIDAVDPRQPVELARLSLGGSVVSVRLLQGLCYAYVRNQGVVIVDLRRPDRPKSRGRIAIEDPFGWVDVDGNRAVVATKNSGFYSVDVRDPDRPIVLDHLVLPVPLNRFSQVVDAVRGGSYVYAADHSNGLLVLRESGAGKLKIVNSFQTGGIPYSLFLRQGKLYLADWKKSIFVFSVDNPRQPVLLAHYPGTSGCRRVWVGSGKILVLDDQMQALYYLPEHVPGRIRQVSPALATLSFTLPRQSGQYQLFASGSRGQDALPVIEVFTDGRVRLPEF</sequence>
<evidence type="ECO:0000313" key="1">
    <source>
        <dbReference type="EMBL" id="TYO98803.1"/>
    </source>
</evidence>
<evidence type="ECO:0000313" key="2">
    <source>
        <dbReference type="Proteomes" id="UP000324159"/>
    </source>
</evidence>
<dbReference type="AlphaFoldDB" id="A0A5D3WLG1"/>
<gene>
    <name evidence="1" type="ORF">EDC39_105172</name>
</gene>
<accession>A0A5D3WLG1</accession>
<dbReference type="EMBL" id="VNIB01000005">
    <property type="protein sequence ID" value="TYO98803.1"/>
    <property type="molecule type" value="Genomic_DNA"/>
</dbReference>
<name>A0A5D3WLG1_9BACT</name>
<dbReference type="InterPro" id="IPR015943">
    <property type="entry name" value="WD40/YVTN_repeat-like_dom_sf"/>
</dbReference>
<keyword evidence="2" id="KW-1185">Reference proteome</keyword>